<dbReference type="EMBL" id="CP022163">
    <property type="protein sequence ID" value="ATB34153.1"/>
    <property type="molecule type" value="Genomic_DNA"/>
</dbReference>
<dbReference type="Pfam" id="PF11583">
    <property type="entry name" value="AurF"/>
    <property type="match status" value="1"/>
</dbReference>
<keyword evidence="2" id="KW-1185">Reference proteome</keyword>
<dbReference type="KEGG" id="mbd:MEBOL_007654"/>
<proteinExistence type="predicted"/>
<gene>
    <name evidence="1" type="ORF">MEBOL_007654</name>
</gene>
<dbReference type="Proteomes" id="UP000217289">
    <property type="component" value="Chromosome"/>
</dbReference>
<dbReference type="InterPro" id="IPR012348">
    <property type="entry name" value="RNR-like"/>
</dbReference>
<dbReference type="GO" id="GO:0016491">
    <property type="term" value="F:oxidoreductase activity"/>
    <property type="evidence" value="ECO:0007669"/>
    <property type="project" value="InterPro"/>
</dbReference>
<sequence>MQRSSRERGTGLPPDASRGVVWDWSIQGNTLSHSLHGSVNADPEPREAWWHMNSVPQYRSPFNQWEERAAVRSMSMDFSELERDAQGEWFHAEASGIANHPEVIARGRRQDVLAALLLGYLDFTFHLEARCIEPVGRDISLHRLDAQYDAQMARDAIRVQCDEAFHALMCAQLADHVKSRVELCRVPFPEHLYFRRVRELEASTRNSLSAEQYAFCVAVVSETVITDSLQKDWQNLSLRPSVREVLLQHYKDEVRHSAYFSQALRIVWPQWSEEVKRTMAPLWSELVLAFTRIDAELSRVALRMAGFSEQDAQRIQEETLRTLGPMADRGVSYKLTLRAFREAGVLGGQREYEELAGALSPNALVP</sequence>
<accession>A0A250ISB8</accession>
<reference evidence="1 2" key="1">
    <citation type="submission" date="2017-06" db="EMBL/GenBank/DDBJ databases">
        <authorList>
            <person name="Kim H.J."/>
            <person name="Triplett B.A."/>
        </authorList>
    </citation>
    <scope>NUCLEOTIDE SEQUENCE [LARGE SCALE GENOMIC DNA]</scope>
    <source>
        <strain evidence="1 2">DSM 14713</strain>
    </source>
</reference>
<protein>
    <recommendedName>
        <fullName evidence="3">Aminobenzoate oxygenase</fullName>
    </recommendedName>
</protein>
<dbReference type="InterPro" id="IPR009078">
    <property type="entry name" value="Ferritin-like_SF"/>
</dbReference>
<evidence type="ECO:0000313" key="1">
    <source>
        <dbReference type="EMBL" id="ATB34153.1"/>
    </source>
</evidence>
<dbReference type="SUPFAM" id="SSF47240">
    <property type="entry name" value="Ferritin-like"/>
    <property type="match status" value="1"/>
</dbReference>
<dbReference type="Gene3D" id="1.10.620.20">
    <property type="entry name" value="Ribonucleotide Reductase, subunit A"/>
    <property type="match status" value="1"/>
</dbReference>
<dbReference type="InterPro" id="IPR025859">
    <property type="entry name" value="AurF/CmlI"/>
</dbReference>
<name>A0A250ISB8_9BACT</name>
<evidence type="ECO:0000313" key="2">
    <source>
        <dbReference type="Proteomes" id="UP000217289"/>
    </source>
</evidence>
<organism evidence="1 2">
    <name type="scientific">Melittangium boletus DSM 14713</name>
    <dbReference type="NCBI Taxonomy" id="1294270"/>
    <lineage>
        <taxon>Bacteria</taxon>
        <taxon>Pseudomonadati</taxon>
        <taxon>Myxococcota</taxon>
        <taxon>Myxococcia</taxon>
        <taxon>Myxococcales</taxon>
        <taxon>Cystobacterineae</taxon>
        <taxon>Archangiaceae</taxon>
        <taxon>Melittangium</taxon>
    </lineage>
</organism>
<evidence type="ECO:0008006" key="3">
    <source>
        <dbReference type="Google" id="ProtNLM"/>
    </source>
</evidence>
<dbReference type="AlphaFoldDB" id="A0A250ISB8"/>